<evidence type="ECO:0000313" key="2">
    <source>
        <dbReference type="EMBL" id="KTC86283.1"/>
    </source>
</evidence>
<keyword evidence="3" id="KW-1185">Reference proteome</keyword>
<accession>A0A0W0SSE3</accession>
<reference evidence="2 3" key="1">
    <citation type="submission" date="2015-11" db="EMBL/GenBank/DDBJ databases">
        <title>Genomic analysis of 38 Legionella species identifies large and diverse effector repertoires.</title>
        <authorList>
            <person name="Burstein D."/>
            <person name="Amaro F."/>
            <person name="Zusman T."/>
            <person name="Lifshitz Z."/>
            <person name="Cohen O."/>
            <person name="Gilbert J.A."/>
            <person name="Pupko T."/>
            <person name="Shuman H.A."/>
            <person name="Segal G."/>
        </authorList>
    </citation>
    <scope>NUCLEOTIDE SEQUENCE [LARGE SCALE GENOMIC DNA]</scope>
    <source>
        <strain evidence="2 3">ATCC 43878</strain>
    </source>
</reference>
<dbReference type="RefSeq" id="WP_058440878.1">
    <property type="nucleotide sequence ID" value="NZ_CAAAHU010000010.1"/>
</dbReference>
<organism evidence="2 3">
    <name type="scientific">Legionella brunensis</name>
    <dbReference type="NCBI Taxonomy" id="29422"/>
    <lineage>
        <taxon>Bacteria</taxon>
        <taxon>Pseudomonadati</taxon>
        <taxon>Pseudomonadota</taxon>
        <taxon>Gammaproteobacteria</taxon>
        <taxon>Legionellales</taxon>
        <taxon>Legionellaceae</taxon>
        <taxon>Legionella</taxon>
    </lineage>
</organism>
<name>A0A0W0SSE3_9GAMM</name>
<dbReference type="PATRIC" id="fig|29422.6.peg.811"/>
<comment type="caution">
    <text evidence="2">The sequence shown here is derived from an EMBL/GenBank/DDBJ whole genome shotgun (WGS) entry which is preliminary data.</text>
</comment>
<protein>
    <submittedName>
        <fullName evidence="2">Uncharacterized protein</fullName>
    </submittedName>
</protein>
<evidence type="ECO:0000256" key="1">
    <source>
        <dbReference type="SAM" id="MobiDB-lite"/>
    </source>
</evidence>
<proteinExistence type="predicted"/>
<evidence type="ECO:0000313" key="3">
    <source>
        <dbReference type="Proteomes" id="UP000054742"/>
    </source>
</evidence>
<dbReference type="AlphaFoldDB" id="A0A0W0SSE3"/>
<gene>
    <name evidence="2" type="ORF">Lbru_0777</name>
</gene>
<sequence>MADRNEKKQGSYDQQGRRSSEAPNTNRDKPYHRGSDANRQSQDERRHFDKADKHFSERSNHPRTSENSRDHRK</sequence>
<dbReference type="EMBL" id="LNXV01000005">
    <property type="protein sequence ID" value="KTC86283.1"/>
    <property type="molecule type" value="Genomic_DNA"/>
</dbReference>
<feature type="region of interest" description="Disordered" evidence="1">
    <location>
        <begin position="1"/>
        <end position="73"/>
    </location>
</feature>
<dbReference type="Proteomes" id="UP000054742">
    <property type="component" value="Unassembled WGS sequence"/>
</dbReference>